<reference evidence="1" key="2">
    <citation type="journal article" date="2015" name="Fish Shellfish Immunol.">
        <title>Early steps in the European eel (Anguilla anguilla)-Vibrio vulnificus interaction in the gills: Role of the RtxA13 toxin.</title>
        <authorList>
            <person name="Callol A."/>
            <person name="Pajuelo D."/>
            <person name="Ebbesson L."/>
            <person name="Teles M."/>
            <person name="MacKenzie S."/>
            <person name="Amaro C."/>
        </authorList>
    </citation>
    <scope>NUCLEOTIDE SEQUENCE</scope>
</reference>
<accession>A0A0E9WAK7</accession>
<dbReference type="AlphaFoldDB" id="A0A0E9WAK7"/>
<reference evidence="1" key="1">
    <citation type="submission" date="2014-11" db="EMBL/GenBank/DDBJ databases">
        <authorList>
            <person name="Amaro Gonzalez C."/>
        </authorList>
    </citation>
    <scope>NUCLEOTIDE SEQUENCE</scope>
</reference>
<name>A0A0E9WAK7_ANGAN</name>
<organism evidence="1">
    <name type="scientific">Anguilla anguilla</name>
    <name type="common">European freshwater eel</name>
    <name type="synonym">Muraena anguilla</name>
    <dbReference type="NCBI Taxonomy" id="7936"/>
    <lineage>
        <taxon>Eukaryota</taxon>
        <taxon>Metazoa</taxon>
        <taxon>Chordata</taxon>
        <taxon>Craniata</taxon>
        <taxon>Vertebrata</taxon>
        <taxon>Euteleostomi</taxon>
        <taxon>Actinopterygii</taxon>
        <taxon>Neopterygii</taxon>
        <taxon>Teleostei</taxon>
        <taxon>Anguilliformes</taxon>
        <taxon>Anguillidae</taxon>
        <taxon>Anguilla</taxon>
    </lineage>
</organism>
<dbReference type="EMBL" id="GBXM01021153">
    <property type="protein sequence ID" value="JAH87424.1"/>
    <property type="molecule type" value="Transcribed_RNA"/>
</dbReference>
<sequence>MPHVFEYKDRFKRFTSANNNNNSLIIIIIIINNLRDKRQ</sequence>
<evidence type="ECO:0000313" key="1">
    <source>
        <dbReference type="EMBL" id="JAH87424.1"/>
    </source>
</evidence>
<protein>
    <submittedName>
        <fullName evidence="1">Uncharacterized protein</fullName>
    </submittedName>
</protein>
<proteinExistence type="predicted"/>